<gene>
    <name evidence="1" type="ORF">DU508_10375</name>
</gene>
<comment type="caution">
    <text evidence="1">The sequence shown here is derived from an EMBL/GenBank/DDBJ whole genome shotgun (WGS) entry which is preliminary data.</text>
</comment>
<reference evidence="1 2" key="1">
    <citation type="submission" date="2018-07" db="EMBL/GenBank/DDBJ databases">
        <title>Pedobacter sp. nov., isolated from soil.</title>
        <authorList>
            <person name="Zhou L.Y."/>
            <person name="Du Z.J."/>
        </authorList>
    </citation>
    <scope>NUCLEOTIDE SEQUENCE [LARGE SCALE GENOMIC DNA]</scope>
    <source>
        <strain evidence="1 2">JDX94</strain>
    </source>
</reference>
<organism evidence="1 2">
    <name type="scientific">Pedobacter chinensis</name>
    <dbReference type="NCBI Taxonomy" id="2282421"/>
    <lineage>
        <taxon>Bacteria</taxon>
        <taxon>Pseudomonadati</taxon>
        <taxon>Bacteroidota</taxon>
        <taxon>Sphingobacteriia</taxon>
        <taxon>Sphingobacteriales</taxon>
        <taxon>Sphingobacteriaceae</taxon>
        <taxon>Pedobacter</taxon>
    </lineage>
</organism>
<protein>
    <submittedName>
        <fullName evidence="1">Uncharacterized protein</fullName>
    </submittedName>
</protein>
<proteinExistence type="predicted"/>
<keyword evidence="2" id="KW-1185">Reference proteome</keyword>
<evidence type="ECO:0000313" key="2">
    <source>
        <dbReference type="Proteomes" id="UP000253961"/>
    </source>
</evidence>
<dbReference type="Proteomes" id="UP000253961">
    <property type="component" value="Unassembled WGS sequence"/>
</dbReference>
<dbReference type="EMBL" id="QPKV01000004">
    <property type="protein sequence ID" value="RDC56029.1"/>
    <property type="molecule type" value="Genomic_DNA"/>
</dbReference>
<dbReference type="AlphaFoldDB" id="A0A369PZ97"/>
<evidence type="ECO:0000313" key="1">
    <source>
        <dbReference type="EMBL" id="RDC56029.1"/>
    </source>
</evidence>
<name>A0A369PZ97_9SPHI</name>
<sequence length="62" mass="7329">MDMEFDLNIETIVRQHDLTIEEVLSKQMFSHFTEQQAKDVILTIKKMSIIIFNASEKKDQKT</sequence>
<accession>A0A369PZ97</accession>